<dbReference type="Proteomes" id="UP001228581">
    <property type="component" value="Unassembled WGS sequence"/>
</dbReference>
<organism evidence="2 3">
    <name type="scientific">Xanthocytophaga flava</name>
    <dbReference type="NCBI Taxonomy" id="3048013"/>
    <lineage>
        <taxon>Bacteria</taxon>
        <taxon>Pseudomonadati</taxon>
        <taxon>Bacteroidota</taxon>
        <taxon>Cytophagia</taxon>
        <taxon>Cytophagales</taxon>
        <taxon>Rhodocytophagaceae</taxon>
        <taxon>Xanthocytophaga</taxon>
    </lineage>
</organism>
<name>A0ABT7CCT7_9BACT</name>
<evidence type="ECO:0000313" key="3">
    <source>
        <dbReference type="Proteomes" id="UP001228581"/>
    </source>
</evidence>
<protein>
    <recommendedName>
        <fullName evidence="4">Phosphoribosylpyrophosphate synthetase</fullName>
    </recommendedName>
</protein>
<reference evidence="2 3" key="1">
    <citation type="submission" date="2023-05" db="EMBL/GenBank/DDBJ databases">
        <authorList>
            <person name="Zhang X."/>
        </authorList>
    </citation>
    <scope>NUCLEOTIDE SEQUENCE [LARGE SCALE GENOMIC DNA]</scope>
    <source>
        <strain evidence="2 3">DM2B3-1</strain>
    </source>
</reference>
<evidence type="ECO:0008006" key="4">
    <source>
        <dbReference type="Google" id="ProtNLM"/>
    </source>
</evidence>
<feature type="region of interest" description="Disordered" evidence="1">
    <location>
        <begin position="111"/>
        <end position="139"/>
    </location>
</feature>
<dbReference type="RefSeq" id="WP_313991220.1">
    <property type="nucleotide sequence ID" value="NZ_JASJOT010000001.1"/>
</dbReference>
<evidence type="ECO:0000313" key="2">
    <source>
        <dbReference type="EMBL" id="MDJ1491503.1"/>
    </source>
</evidence>
<accession>A0ABT7CCT7</accession>
<feature type="compositionally biased region" description="Basic and acidic residues" evidence="1">
    <location>
        <begin position="123"/>
        <end position="139"/>
    </location>
</feature>
<sequence length="139" mass="15370">MLSENSPKLEHTLSPLTACTNDLQAKGFTTNFKVEDDVLKIVGSDKAYQPEQIKIVNFFRFEGTSDPGDMTILYAIETEDGVKGALVDAFGTYANPDIDKFLQNVHGINKKNTNTQVTPEDLANDHSQDNSDPKVFENS</sequence>
<evidence type="ECO:0000256" key="1">
    <source>
        <dbReference type="SAM" id="MobiDB-lite"/>
    </source>
</evidence>
<comment type="caution">
    <text evidence="2">The sequence shown here is derived from an EMBL/GenBank/DDBJ whole genome shotgun (WGS) entry which is preliminary data.</text>
</comment>
<proteinExistence type="predicted"/>
<gene>
    <name evidence="2" type="ORF">QNI19_01095</name>
</gene>
<dbReference type="EMBL" id="JASJOT010000001">
    <property type="protein sequence ID" value="MDJ1491503.1"/>
    <property type="molecule type" value="Genomic_DNA"/>
</dbReference>
<keyword evidence="3" id="KW-1185">Reference proteome</keyword>